<dbReference type="EC" id="2.7.13.3" evidence="2"/>
<keyword evidence="4" id="KW-0808">Transferase</keyword>
<dbReference type="SMART" id="SM00086">
    <property type="entry name" value="PAC"/>
    <property type="match status" value="1"/>
</dbReference>
<evidence type="ECO:0000313" key="9">
    <source>
        <dbReference type="Proteomes" id="UP000515756"/>
    </source>
</evidence>
<dbReference type="Proteomes" id="UP000515756">
    <property type="component" value="Chromosome"/>
</dbReference>
<dbReference type="PROSITE" id="PS50112">
    <property type="entry name" value="PAS"/>
    <property type="match status" value="1"/>
</dbReference>
<evidence type="ECO:0000256" key="1">
    <source>
        <dbReference type="ARBA" id="ARBA00000085"/>
    </source>
</evidence>
<dbReference type="Pfam" id="PF08448">
    <property type="entry name" value="PAS_4"/>
    <property type="match status" value="1"/>
</dbReference>
<evidence type="ECO:0000259" key="6">
    <source>
        <dbReference type="PROSITE" id="PS50112"/>
    </source>
</evidence>
<dbReference type="NCBIfam" id="TIGR00229">
    <property type="entry name" value="sensory_box"/>
    <property type="match status" value="1"/>
</dbReference>
<evidence type="ECO:0000313" key="8">
    <source>
        <dbReference type="EMBL" id="BBQ31649.1"/>
    </source>
</evidence>
<dbReference type="InterPro" id="IPR000014">
    <property type="entry name" value="PAS"/>
</dbReference>
<name>A0A6S4TSC5_AERCA</name>
<feature type="domain" description="PAC" evidence="7">
    <location>
        <begin position="89"/>
        <end position="141"/>
    </location>
</feature>
<dbReference type="RefSeq" id="WP_232091525.1">
    <property type="nucleotide sequence ID" value="NZ_AP021927.1"/>
</dbReference>
<evidence type="ECO:0000256" key="2">
    <source>
        <dbReference type="ARBA" id="ARBA00012438"/>
    </source>
</evidence>
<dbReference type="GO" id="GO:0004673">
    <property type="term" value="F:protein histidine kinase activity"/>
    <property type="evidence" value="ECO:0007669"/>
    <property type="project" value="UniProtKB-EC"/>
</dbReference>
<dbReference type="PROSITE" id="PS50113">
    <property type="entry name" value="PAC"/>
    <property type="match status" value="1"/>
</dbReference>
<evidence type="ECO:0000256" key="4">
    <source>
        <dbReference type="ARBA" id="ARBA00022679"/>
    </source>
</evidence>
<sequence length="240" mass="26616">MNTTALCARDIDAMDRYETLARLTALDRAYGMVEFDLDGRMVSVNPLFCDMLGYPPEALVGQSHLMLLPPDLQAEHDLFWQKVLGGEIQSGEFRRVRQGGSPLWLHATYMPVSDEAGTLLGVVKLAHDITSAVMAKQRVEQQSQLFDIVVAAHQSFLLDRNLGSACDTVFERLLSVSESSYGFIGIIQYEDGCPSLYVPSISNVSWDEATHAWYEQQRQSRGGLIFSKLDTCTGSLATTN</sequence>
<evidence type="ECO:0000256" key="5">
    <source>
        <dbReference type="ARBA" id="ARBA00022777"/>
    </source>
</evidence>
<proteinExistence type="predicted"/>
<feature type="domain" description="PAS" evidence="6">
    <location>
        <begin position="36"/>
        <end position="87"/>
    </location>
</feature>
<dbReference type="InterPro" id="IPR001610">
    <property type="entry name" value="PAC"/>
</dbReference>
<evidence type="ECO:0000256" key="3">
    <source>
        <dbReference type="ARBA" id="ARBA00022553"/>
    </source>
</evidence>
<dbReference type="EMBL" id="AP021927">
    <property type="protein sequence ID" value="BBQ31649.1"/>
    <property type="molecule type" value="Genomic_DNA"/>
</dbReference>
<reference evidence="8 9" key="1">
    <citation type="submission" date="2019-12" db="EMBL/GenBank/DDBJ databases">
        <title>complete genome sequences of Aeromonas caviae str. WP2-W18-ESBL-01 isolated from wastewater treatment plant effluent.</title>
        <authorList>
            <person name="Sekizuka T."/>
            <person name="Itokawa K."/>
            <person name="Yatsu K."/>
            <person name="Inamine Y."/>
            <person name="Kuroda M."/>
        </authorList>
    </citation>
    <scope>NUCLEOTIDE SEQUENCE [LARGE SCALE GENOMIC DNA]</scope>
    <source>
        <strain evidence="8 9">WP2-W18-ESBL-01</strain>
    </source>
</reference>
<gene>
    <name evidence="8" type="ORF">WP2W18E01_32310</name>
</gene>
<dbReference type="InterPro" id="IPR052162">
    <property type="entry name" value="Sensor_kinase/Photoreceptor"/>
</dbReference>
<dbReference type="AlphaFoldDB" id="A0A6S4TSC5"/>
<accession>A0A6S4TSC5</accession>
<dbReference type="InterPro" id="IPR000700">
    <property type="entry name" value="PAS-assoc_C"/>
</dbReference>
<dbReference type="PANTHER" id="PTHR43304">
    <property type="entry name" value="PHYTOCHROME-LIKE PROTEIN CPH1"/>
    <property type="match status" value="1"/>
</dbReference>
<dbReference type="Gene3D" id="3.30.450.20">
    <property type="entry name" value="PAS domain"/>
    <property type="match status" value="1"/>
</dbReference>
<dbReference type="InterPro" id="IPR035965">
    <property type="entry name" value="PAS-like_dom_sf"/>
</dbReference>
<dbReference type="SMART" id="SM00091">
    <property type="entry name" value="PAS"/>
    <property type="match status" value="1"/>
</dbReference>
<dbReference type="CDD" id="cd00130">
    <property type="entry name" value="PAS"/>
    <property type="match status" value="1"/>
</dbReference>
<dbReference type="SUPFAM" id="SSF55785">
    <property type="entry name" value="PYP-like sensor domain (PAS domain)"/>
    <property type="match status" value="1"/>
</dbReference>
<evidence type="ECO:0000259" key="7">
    <source>
        <dbReference type="PROSITE" id="PS50113"/>
    </source>
</evidence>
<dbReference type="PANTHER" id="PTHR43304:SF1">
    <property type="entry name" value="PAC DOMAIN-CONTAINING PROTEIN"/>
    <property type="match status" value="1"/>
</dbReference>
<organism evidence="8 9">
    <name type="scientific">Aeromonas caviae</name>
    <name type="common">Aeromonas punctata</name>
    <dbReference type="NCBI Taxonomy" id="648"/>
    <lineage>
        <taxon>Bacteria</taxon>
        <taxon>Pseudomonadati</taxon>
        <taxon>Pseudomonadota</taxon>
        <taxon>Gammaproteobacteria</taxon>
        <taxon>Aeromonadales</taxon>
        <taxon>Aeromonadaceae</taxon>
        <taxon>Aeromonas</taxon>
    </lineage>
</organism>
<keyword evidence="3" id="KW-0597">Phosphoprotein</keyword>
<dbReference type="InterPro" id="IPR013656">
    <property type="entry name" value="PAS_4"/>
</dbReference>
<keyword evidence="5" id="KW-0418">Kinase</keyword>
<protein>
    <recommendedName>
        <fullName evidence="2">histidine kinase</fullName>
        <ecNumber evidence="2">2.7.13.3</ecNumber>
    </recommendedName>
</protein>
<comment type="catalytic activity">
    <reaction evidence="1">
        <text>ATP + protein L-histidine = ADP + protein N-phospho-L-histidine.</text>
        <dbReference type="EC" id="2.7.13.3"/>
    </reaction>
</comment>